<reference evidence="5" key="1">
    <citation type="submission" date="2015-02" db="EMBL/GenBank/DDBJ databases">
        <title>Description and complete genome sequence of the first cultured representative of the subdivision 5 of the Verrucomicrobia phylum.</title>
        <authorList>
            <person name="Spring S."/>
            <person name="Bunk B."/>
            <person name="Sproer C."/>
            <person name="Klenk H.-P."/>
        </authorList>
    </citation>
    <scope>NUCLEOTIDE SEQUENCE [LARGE SCALE GENOMIC DNA]</scope>
    <source>
        <strain evidence="5">L21-Fru-AB</strain>
    </source>
</reference>
<dbReference type="NCBIfam" id="TIGR00732">
    <property type="entry name" value="dprA"/>
    <property type="match status" value="1"/>
</dbReference>
<dbReference type="InterPro" id="IPR041614">
    <property type="entry name" value="DprA_WH"/>
</dbReference>
<dbReference type="EMBL" id="CP010904">
    <property type="protein sequence ID" value="AKJ64155.1"/>
    <property type="molecule type" value="Genomic_DNA"/>
</dbReference>
<evidence type="ECO:0000313" key="5">
    <source>
        <dbReference type="Proteomes" id="UP000035268"/>
    </source>
</evidence>
<evidence type="ECO:0000259" key="2">
    <source>
        <dbReference type="Pfam" id="PF02481"/>
    </source>
</evidence>
<proteinExistence type="inferred from homology"/>
<dbReference type="AlphaFoldDB" id="A0A0G3EH65"/>
<accession>A0A0G3EH65</accession>
<dbReference type="PANTHER" id="PTHR43022:SF1">
    <property type="entry name" value="PROTEIN SMF"/>
    <property type="match status" value="1"/>
</dbReference>
<feature type="domain" description="DprA winged helix" evidence="3">
    <location>
        <begin position="299"/>
        <end position="358"/>
    </location>
</feature>
<dbReference type="InterPro" id="IPR036388">
    <property type="entry name" value="WH-like_DNA-bd_sf"/>
</dbReference>
<dbReference type="OrthoDB" id="9785707at2"/>
<evidence type="ECO:0000313" key="4">
    <source>
        <dbReference type="EMBL" id="AKJ64155.1"/>
    </source>
</evidence>
<dbReference type="InterPro" id="IPR003488">
    <property type="entry name" value="DprA"/>
</dbReference>
<dbReference type="InterPro" id="IPR057666">
    <property type="entry name" value="DrpA_SLOG"/>
</dbReference>
<dbReference type="InterPro" id="IPR010994">
    <property type="entry name" value="RuvA_2-like"/>
</dbReference>
<dbReference type="SUPFAM" id="SSF102405">
    <property type="entry name" value="MCP/YpsA-like"/>
    <property type="match status" value="1"/>
</dbReference>
<dbReference type="Pfam" id="PF14520">
    <property type="entry name" value="HHH_5"/>
    <property type="match status" value="1"/>
</dbReference>
<name>A0A0G3EH65_9BACT</name>
<dbReference type="PANTHER" id="PTHR43022">
    <property type="entry name" value="PROTEIN SMF"/>
    <property type="match status" value="1"/>
</dbReference>
<protein>
    <submittedName>
        <fullName evidence="4">DNA protecting protein DprA</fullName>
    </submittedName>
</protein>
<dbReference type="Gene3D" id="1.10.10.10">
    <property type="entry name" value="Winged helix-like DNA-binding domain superfamily/Winged helix DNA-binding domain"/>
    <property type="match status" value="1"/>
</dbReference>
<evidence type="ECO:0000259" key="3">
    <source>
        <dbReference type="Pfam" id="PF17782"/>
    </source>
</evidence>
<gene>
    <name evidence="4" type="ORF">L21SP4_00892</name>
</gene>
<organism evidence="4 5">
    <name type="scientific">Kiritimatiella glycovorans</name>
    <dbReference type="NCBI Taxonomy" id="1307763"/>
    <lineage>
        <taxon>Bacteria</taxon>
        <taxon>Pseudomonadati</taxon>
        <taxon>Kiritimatiellota</taxon>
        <taxon>Kiritimatiellia</taxon>
        <taxon>Kiritimatiellales</taxon>
        <taxon>Kiritimatiellaceae</taxon>
        <taxon>Kiritimatiella</taxon>
    </lineage>
</organism>
<dbReference type="Pfam" id="PF02481">
    <property type="entry name" value="DNA_processg_A"/>
    <property type="match status" value="1"/>
</dbReference>
<keyword evidence="5" id="KW-1185">Reference proteome</keyword>
<dbReference type="SUPFAM" id="SSF47781">
    <property type="entry name" value="RuvA domain 2-like"/>
    <property type="match status" value="1"/>
</dbReference>
<feature type="domain" description="Smf/DprA SLOG" evidence="2">
    <location>
        <begin position="79"/>
        <end position="287"/>
    </location>
</feature>
<comment type="similarity">
    <text evidence="1">Belongs to the DprA/Smf family.</text>
</comment>
<dbReference type="RefSeq" id="WP_074041384.1">
    <property type="nucleotide sequence ID" value="NZ_CP010904.1"/>
</dbReference>
<dbReference type="GO" id="GO:0009294">
    <property type="term" value="P:DNA-mediated transformation"/>
    <property type="evidence" value="ECO:0007669"/>
    <property type="project" value="InterPro"/>
</dbReference>
<dbReference type="Gene3D" id="3.40.50.450">
    <property type="match status" value="1"/>
</dbReference>
<dbReference type="Pfam" id="PF17782">
    <property type="entry name" value="WHD_DprA"/>
    <property type="match status" value="1"/>
</dbReference>
<dbReference type="PATRIC" id="fig|1609981.3.peg.931"/>
<reference evidence="4 5" key="2">
    <citation type="journal article" date="2016" name="ISME J.">
        <title>Characterization of the first cultured representative of Verrucomicrobia subdivision 5 indicates the proposal of a novel phylum.</title>
        <authorList>
            <person name="Spring S."/>
            <person name="Bunk B."/>
            <person name="Sproer C."/>
            <person name="Schumann P."/>
            <person name="Rohde M."/>
            <person name="Tindall B.J."/>
            <person name="Klenk H.P."/>
        </authorList>
    </citation>
    <scope>NUCLEOTIDE SEQUENCE [LARGE SCALE GENOMIC DNA]</scope>
    <source>
        <strain evidence="4 5">L21-Fru-AB</strain>
    </source>
</reference>
<dbReference type="STRING" id="1307763.L21SP4_00892"/>
<dbReference type="Proteomes" id="UP000035268">
    <property type="component" value="Chromosome"/>
</dbReference>
<sequence length="377" mass="40169">MDERESLIALNMVERLGPVRVRALIDTLGDAHAILHASPEDLARASGIGPSLAATIARQCRGIDLDRELRRVARAGAHIVTPLDDDYPAALREIYDPPLALYVRGALPRSDPRAVAVVGSRRCTAYGRACADRLACALSRAGCCVVSGLARGIDTAAHRAALKAGGRTVAVLGSGLERLYPAENASLAEEIAETGAVISEFPMTQDADKWTFPCRNRVISGLSAGTLVVEADERSGAMHTADAALEQGRSVFAVPGRIDSASSRGTHRLIKNGACLVDSIDDIVHEFELLFPEGAAPEPAAARPDTALSTEERRVVEALWEESMDVDRLARKAGMPSHRVSGLLMGLVMKHVIRLLPGRRVELDASLRGMNEEGGGL</sequence>
<evidence type="ECO:0000256" key="1">
    <source>
        <dbReference type="ARBA" id="ARBA00006525"/>
    </source>
</evidence>
<dbReference type="KEGG" id="vbl:L21SP4_00892"/>